<proteinExistence type="predicted"/>
<protein>
    <recommendedName>
        <fullName evidence="4">Lipoprotein</fullName>
    </recommendedName>
</protein>
<reference evidence="2 3" key="1">
    <citation type="journal article" date="2011" name="J. Bacteriol.">
        <title>Genome sequence of Taylorella equigenitalis MCE9, the causative agent of contagious equine metritis.</title>
        <authorList>
            <person name="Hebert L."/>
            <person name="Moumen B."/>
            <person name="Duquesne F."/>
            <person name="Breuil M.F."/>
            <person name="Laugier C."/>
            <person name="Batto J.M."/>
            <person name="Renault P."/>
            <person name="Petry S."/>
        </authorList>
    </citation>
    <scope>NUCLEOTIDE SEQUENCE [LARGE SCALE GENOMIC DNA]</scope>
    <source>
        <strain evidence="2 3">MCE9</strain>
    </source>
</reference>
<feature type="region of interest" description="Disordered" evidence="1">
    <location>
        <begin position="125"/>
        <end position="164"/>
    </location>
</feature>
<dbReference type="PROSITE" id="PS51257">
    <property type="entry name" value="PROKAR_LIPOPROTEIN"/>
    <property type="match status" value="1"/>
</dbReference>
<evidence type="ECO:0000313" key="2">
    <source>
        <dbReference type="EMBL" id="ADU91095.1"/>
    </source>
</evidence>
<dbReference type="EMBL" id="CP002456">
    <property type="protein sequence ID" value="ADU91095.1"/>
    <property type="molecule type" value="Genomic_DNA"/>
</dbReference>
<accession>A0A654KFD9</accession>
<gene>
    <name evidence="2" type="ordered locus">TEQUI_0139</name>
</gene>
<evidence type="ECO:0008006" key="4">
    <source>
        <dbReference type="Google" id="ProtNLM"/>
    </source>
</evidence>
<evidence type="ECO:0000313" key="3">
    <source>
        <dbReference type="Proteomes" id="UP000007472"/>
    </source>
</evidence>
<name>A0A654KFD9_TAYEM</name>
<sequence length="164" mass="18573">MKKKIIYLMPVLISACATHTPAPKPEGKLFPINPNQEKVTESYVEPVNEQAYKPTFDLVTKSIDVKTKENIIKDKPTIYPKPTLRKKVEVVTEHKTKDEGNKEVIKEIETTITTKQVVEPTELKPTVPLPSTQIKPLTKPNPEAVVETKVKSNKESDKLFELKK</sequence>
<dbReference type="KEGG" id="teq:TEQUI_0139"/>
<evidence type="ECO:0000256" key="1">
    <source>
        <dbReference type="SAM" id="MobiDB-lite"/>
    </source>
</evidence>
<organism evidence="2 3">
    <name type="scientific">Taylorella equigenitalis (strain MCE9)</name>
    <dbReference type="NCBI Taxonomy" id="937774"/>
    <lineage>
        <taxon>Bacteria</taxon>
        <taxon>Pseudomonadati</taxon>
        <taxon>Pseudomonadota</taxon>
        <taxon>Betaproteobacteria</taxon>
        <taxon>Burkholderiales</taxon>
        <taxon>Alcaligenaceae</taxon>
        <taxon>Taylorella</taxon>
    </lineage>
</organism>
<dbReference type="Proteomes" id="UP000007472">
    <property type="component" value="Chromosome"/>
</dbReference>
<dbReference type="AlphaFoldDB" id="A0A654KFD9"/>
<feature type="compositionally biased region" description="Basic and acidic residues" evidence="1">
    <location>
        <begin position="146"/>
        <end position="164"/>
    </location>
</feature>